<dbReference type="OrthoDB" id="9805416at2"/>
<dbReference type="Gene3D" id="3.40.50.720">
    <property type="entry name" value="NAD(P)-binding Rossmann-like Domain"/>
    <property type="match status" value="2"/>
</dbReference>
<protein>
    <submittedName>
        <fullName evidence="7">D-3-phosphoglycerate dehydrogenase</fullName>
    </submittedName>
</protein>
<reference evidence="7 8" key="1">
    <citation type="submission" date="2016-11" db="EMBL/GenBank/DDBJ databases">
        <authorList>
            <person name="Jaros S."/>
            <person name="Januszkiewicz K."/>
            <person name="Wedrychowicz H."/>
        </authorList>
    </citation>
    <scope>NUCLEOTIDE SEQUENCE [LARGE SCALE GENOMIC DNA]</scope>
    <source>
        <strain evidence="7 8">DSM 17459</strain>
    </source>
</reference>
<dbReference type="GO" id="GO:0003714">
    <property type="term" value="F:transcription corepressor activity"/>
    <property type="evidence" value="ECO:0007669"/>
    <property type="project" value="InterPro"/>
</dbReference>
<gene>
    <name evidence="7" type="ORF">SAMN02745158_00219</name>
</gene>
<dbReference type="SUPFAM" id="SSF52283">
    <property type="entry name" value="Formate/glycerate dehydrogenase catalytic domain-like"/>
    <property type="match status" value="1"/>
</dbReference>
<dbReference type="PANTHER" id="PTHR43761:SF1">
    <property type="entry name" value="D-ISOMER SPECIFIC 2-HYDROXYACID DEHYDROGENASE CATALYTIC DOMAIN-CONTAINING PROTEIN-RELATED"/>
    <property type="match status" value="1"/>
</dbReference>
<dbReference type="Pfam" id="PF02826">
    <property type="entry name" value="2-Hacid_dh_C"/>
    <property type="match status" value="1"/>
</dbReference>
<dbReference type="GO" id="GO:0016616">
    <property type="term" value="F:oxidoreductase activity, acting on the CH-OH group of donors, NAD or NADP as acceptor"/>
    <property type="evidence" value="ECO:0007669"/>
    <property type="project" value="InterPro"/>
</dbReference>
<dbReference type="InterPro" id="IPR006140">
    <property type="entry name" value="D-isomer_DH_NAD-bd"/>
</dbReference>
<keyword evidence="3" id="KW-0520">NAD</keyword>
<proteinExistence type="inferred from homology"/>
<dbReference type="PANTHER" id="PTHR43761">
    <property type="entry name" value="D-ISOMER SPECIFIC 2-HYDROXYACID DEHYDROGENASE FAMILY PROTEIN (AFU_ORTHOLOGUE AFUA_1G13630)"/>
    <property type="match status" value="1"/>
</dbReference>
<evidence type="ECO:0000256" key="1">
    <source>
        <dbReference type="ARBA" id="ARBA00005854"/>
    </source>
</evidence>
<dbReference type="Pfam" id="PF00389">
    <property type="entry name" value="2-Hacid_dh"/>
    <property type="match status" value="1"/>
</dbReference>
<dbReference type="SUPFAM" id="SSF51735">
    <property type="entry name" value="NAD(P)-binding Rossmann-fold domains"/>
    <property type="match status" value="1"/>
</dbReference>
<evidence type="ECO:0000313" key="7">
    <source>
        <dbReference type="EMBL" id="SHE34595.1"/>
    </source>
</evidence>
<comment type="similarity">
    <text evidence="1 4">Belongs to the D-isomer specific 2-hydroxyacid dehydrogenase family.</text>
</comment>
<keyword evidence="8" id="KW-1185">Reference proteome</keyword>
<dbReference type="PROSITE" id="PS00065">
    <property type="entry name" value="D_2_HYDROXYACID_DH_1"/>
    <property type="match status" value="1"/>
</dbReference>
<dbReference type="CDD" id="cd05299">
    <property type="entry name" value="CtBP_dh"/>
    <property type="match status" value="1"/>
</dbReference>
<dbReference type="Proteomes" id="UP000184245">
    <property type="component" value="Unassembled WGS sequence"/>
</dbReference>
<dbReference type="InterPro" id="IPR050418">
    <property type="entry name" value="D-iso_2-hydroxyacid_DH_PdxB"/>
</dbReference>
<feature type="domain" description="D-isomer specific 2-hydroxyacid dehydrogenase catalytic" evidence="5">
    <location>
        <begin position="30"/>
        <end position="317"/>
    </location>
</feature>
<feature type="domain" description="D-isomer specific 2-hydroxyacid dehydrogenase NAD-binding" evidence="6">
    <location>
        <begin position="111"/>
        <end position="291"/>
    </location>
</feature>
<dbReference type="InterPro" id="IPR036291">
    <property type="entry name" value="NAD(P)-bd_dom_sf"/>
</dbReference>
<keyword evidence="2 4" id="KW-0560">Oxidoreductase</keyword>
<evidence type="ECO:0000256" key="3">
    <source>
        <dbReference type="ARBA" id="ARBA00023027"/>
    </source>
</evidence>
<dbReference type="AlphaFoldDB" id="A0A1M4SQZ7"/>
<sequence>MKVVFAEYPESRNRDIKTEMMYLPDGAEIGFAVYDEDHLEAYYEALEDADAVLTGFAPLDKAAIDHLKKCRIISVQATGWNFVDSDYAKAKGIAVCAVGEYCTQEVADHAMALMLALCKMFPYHTRRINQDKAWEIESLKDREVRRIEGQTLGIVGFGKIGRAVAKRAQAFGMKVIAYDPYIEAEAANAMGVLLTDIDTLLGSSDIITIHMNMTEENECFFNKNTFAKMKKHPFIINVARGGMINEEDLAEALDKGLVRGAGLDVLYSESPDLAASRLTNRENVIITPHSAFYSDDSIEACERISMENIRYYLEGEKDKVFKLV</sequence>
<dbReference type="InterPro" id="IPR029752">
    <property type="entry name" value="D-isomer_DH_CS1"/>
</dbReference>
<accession>A0A1M4SQZ7</accession>
<dbReference type="InterPro" id="IPR043322">
    <property type="entry name" value="CtBP"/>
</dbReference>
<evidence type="ECO:0000259" key="6">
    <source>
        <dbReference type="Pfam" id="PF02826"/>
    </source>
</evidence>
<organism evidence="7 8">
    <name type="scientific">Lactonifactor longoviformis DSM 17459</name>
    <dbReference type="NCBI Taxonomy" id="1122155"/>
    <lineage>
        <taxon>Bacteria</taxon>
        <taxon>Bacillati</taxon>
        <taxon>Bacillota</taxon>
        <taxon>Clostridia</taxon>
        <taxon>Eubacteriales</taxon>
        <taxon>Clostridiaceae</taxon>
        <taxon>Lactonifactor</taxon>
    </lineage>
</organism>
<evidence type="ECO:0000313" key="8">
    <source>
        <dbReference type="Proteomes" id="UP000184245"/>
    </source>
</evidence>
<dbReference type="STRING" id="1122155.SAMN02745158_00219"/>
<evidence type="ECO:0000256" key="4">
    <source>
        <dbReference type="RuleBase" id="RU003719"/>
    </source>
</evidence>
<dbReference type="InterPro" id="IPR006139">
    <property type="entry name" value="D-isomer_2_OHA_DH_cat_dom"/>
</dbReference>
<dbReference type="GO" id="GO:0051287">
    <property type="term" value="F:NAD binding"/>
    <property type="evidence" value="ECO:0007669"/>
    <property type="project" value="InterPro"/>
</dbReference>
<evidence type="ECO:0000256" key="2">
    <source>
        <dbReference type="ARBA" id="ARBA00023002"/>
    </source>
</evidence>
<dbReference type="FunFam" id="3.40.50.720:FF:000203">
    <property type="entry name" value="D-3-phosphoglycerate dehydrogenase (SerA)"/>
    <property type="match status" value="1"/>
</dbReference>
<dbReference type="EMBL" id="FQVI01000001">
    <property type="protein sequence ID" value="SHE34595.1"/>
    <property type="molecule type" value="Genomic_DNA"/>
</dbReference>
<evidence type="ECO:0000259" key="5">
    <source>
        <dbReference type="Pfam" id="PF00389"/>
    </source>
</evidence>
<name>A0A1M4SQZ7_9CLOT</name>
<dbReference type="RefSeq" id="WP_072848364.1">
    <property type="nucleotide sequence ID" value="NZ_FQVI01000001.1"/>
</dbReference>